<name>A0A6P8QSQ5_GEOSA</name>
<evidence type="ECO:0000256" key="4">
    <source>
        <dbReference type="ARBA" id="ARBA00020530"/>
    </source>
</evidence>
<evidence type="ECO:0000256" key="14">
    <source>
        <dbReference type="ARBA" id="ARBA00032699"/>
    </source>
</evidence>
<gene>
    <name evidence="19" type="primary">NDUFB8</name>
</gene>
<dbReference type="GeneID" id="117359787"/>
<dbReference type="InterPro" id="IPR008699">
    <property type="entry name" value="NDUFB8"/>
</dbReference>
<evidence type="ECO:0000256" key="13">
    <source>
        <dbReference type="ARBA" id="ARBA00023136"/>
    </source>
</evidence>
<dbReference type="GO" id="GO:0005743">
    <property type="term" value="C:mitochondrial inner membrane"/>
    <property type="evidence" value="ECO:0007669"/>
    <property type="project" value="UniProtKB-SubCell"/>
</dbReference>
<comment type="similarity">
    <text evidence="2 16">Belongs to the complex I NDUFB8 subunit family.</text>
</comment>
<organism evidence="18 19">
    <name type="scientific">Geotrypetes seraphini</name>
    <name type="common">Gaboon caecilian</name>
    <name type="synonym">Caecilia seraphini</name>
    <dbReference type="NCBI Taxonomy" id="260995"/>
    <lineage>
        <taxon>Eukaryota</taxon>
        <taxon>Metazoa</taxon>
        <taxon>Chordata</taxon>
        <taxon>Craniata</taxon>
        <taxon>Vertebrata</taxon>
        <taxon>Euteleostomi</taxon>
        <taxon>Amphibia</taxon>
        <taxon>Gymnophiona</taxon>
        <taxon>Geotrypetes</taxon>
    </lineage>
</organism>
<keyword evidence="5 16" id="KW-0813">Transport</keyword>
<keyword evidence="7 17" id="KW-0812">Transmembrane</keyword>
<evidence type="ECO:0000313" key="19">
    <source>
        <dbReference type="RefSeq" id="XP_033798915.1"/>
    </source>
</evidence>
<evidence type="ECO:0000256" key="17">
    <source>
        <dbReference type="SAM" id="Phobius"/>
    </source>
</evidence>
<dbReference type="KEGG" id="gsh:117359787"/>
<evidence type="ECO:0000256" key="16">
    <source>
        <dbReference type="PIRNR" id="PIRNR009288"/>
    </source>
</evidence>
<accession>A0A6P8QSQ5</accession>
<evidence type="ECO:0000256" key="2">
    <source>
        <dbReference type="ARBA" id="ARBA00008039"/>
    </source>
</evidence>
<keyword evidence="11 17" id="KW-1133">Transmembrane helix</keyword>
<sequence length="189" mass="21980">MAAFGGCCVRVLTRRAVRVPAGLLSLSGARAASGISKDMLPGSYPKTPKEREAAAKKYNLRLEDYEPYPDDGMGFGDYPKLPEKSQQERDPWYSWDHTDLRRNWGEPMHYDFDMYLRTRVDTSPTMVPWNSMVKQLVGFIGFMLFMFWVGEKYRFYQPVMPKQFPYNNLYEERGGDLSKAPEEVKNYEI</sequence>
<evidence type="ECO:0000256" key="5">
    <source>
        <dbReference type="ARBA" id="ARBA00022448"/>
    </source>
</evidence>
<evidence type="ECO:0000256" key="12">
    <source>
        <dbReference type="ARBA" id="ARBA00023128"/>
    </source>
</evidence>
<dbReference type="PIRSF" id="PIRSF009288">
    <property type="entry name" value="NDUB8"/>
    <property type="match status" value="1"/>
</dbReference>
<dbReference type="PANTHER" id="PTHR12840:SF1">
    <property type="entry name" value="NADH DEHYDROGENASE [UBIQUINONE] 1 BETA SUBCOMPLEX SUBUNIT 8, MITOCHONDRIAL"/>
    <property type="match status" value="1"/>
</dbReference>
<evidence type="ECO:0000256" key="7">
    <source>
        <dbReference type="ARBA" id="ARBA00022692"/>
    </source>
</evidence>
<evidence type="ECO:0000256" key="15">
    <source>
        <dbReference type="ARBA" id="ARBA00032752"/>
    </source>
</evidence>
<comment type="subunit">
    <text evidence="3 16">Complex I is composed of 45 different subunits.</text>
</comment>
<evidence type="ECO:0000256" key="1">
    <source>
        <dbReference type="ARBA" id="ARBA00004298"/>
    </source>
</evidence>
<dbReference type="OrthoDB" id="2014058at2759"/>
<keyword evidence="12 16" id="KW-0496">Mitochondrion</keyword>
<evidence type="ECO:0000256" key="8">
    <source>
        <dbReference type="ARBA" id="ARBA00022792"/>
    </source>
</evidence>
<evidence type="ECO:0000256" key="11">
    <source>
        <dbReference type="ARBA" id="ARBA00022989"/>
    </source>
</evidence>
<evidence type="ECO:0000256" key="10">
    <source>
        <dbReference type="ARBA" id="ARBA00022982"/>
    </source>
</evidence>
<keyword evidence="13 16" id="KW-0472">Membrane</keyword>
<dbReference type="FunCoup" id="A0A6P8QSQ5">
    <property type="interactions" value="1270"/>
</dbReference>
<keyword evidence="6 16" id="KW-0679">Respiratory chain</keyword>
<evidence type="ECO:0000256" key="6">
    <source>
        <dbReference type="ARBA" id="ARBA00022660"/>
    </source>
</evidence>
<dbReference type="Proteomes" id="UP000515159">
    <property type="component" value="Chromosome 4"/>
</dbReference>
<dbReference type="RefSeq" id="XP_033798915.1">
    <property type="nucleotide sequence ID" value="XM_033943024.1"/>
</dbReference>
<keyword evidence="8 16" id="KW-0999">Mitochondrion inner membrane</keyword>
<dbReference type="PANTHER" id="PTHR12840">
    <property type="entry name" value="NADH-UBIQUINONE OXIDOREDUCTASE ASHI SUBUNIT"/>
    <property type="match status" value="1"/>
</dbReference>
<comment type="subcellular location">
    <subcellularLocation>
        <location evidence="1">Mitochondrion inner membrane</location>
        <topology evidence="1">Single-pass membrane protein</topology>
        <orientation evidence="1">Matrix side</orientation>
    </subcellularLocation>
</comment>
<dbReference type="InParanoid" id="A0A6P8QSQ5"/>
<dbReference type="InterPro" id="IPR016551">
    <property type="entry name" value="Ndufb8_metazoa"/>
</dbReference>
<reference evidence="19" key="1">
    <citation type="submission" date="2025-08" db="UniProtKB">
        <authorList>
            <consortium name="RefSeq"/>
        </authorList>
    </citation>
    <scope>IDENTIFICATION</scope>
</reference>
<comment type="function">
    <text evidence="16">Accessory subunit of the mitochondrial membrane respiratory chain NADH dehydrogenase (Complex I), that is believed not to be involved in catalysis. Complex I functions in the transfer of electrons from NADH to the respiratory chain. The immediate electron acceptor for the enzyme is believed to be ubiquinone.</text>
</comment>
<evidence type="ECO:0000313" key="18">
    <source>
        <dbReference type="Proteomes" id="UP000515159"/>
    </source>
</evidence>
<feature type="transmembrane region" description="Helical" evidence="17">
    <location>
        <begin position="132"/>
        <end position="150"/>
    </location>
</feature>
<keyword evidence="10 16" id="KW-0249">Electron transport</keyword>
<dbReference type="CTD" id="4714"/>
<dbReference type="AlphaFoldDB" id="A0A6P8QSQ5"/>
<dbReference type="GO" id="GO:0045271">
    <property type="term" value="C:respiratory chain complex I"/>
    <property type="evidence" value="ECO:0007669"/>
    <property type="project" value="UniProtKB-UniRule"/>
</dbReference>
<proteinExistence type="inferred from homology"/>
<evidence type="ECO:0000256" key="3">
    <source>
        <dbReference type="ARBA" id="ARBA00011533"/>
    </source>
</evidence>
<dbReference type="GO" id="GO:0006120">
    <property type="term" value="P:mitochondrial electron transport, NADH to ubiquinone"/>
    <property type="evidence" value="ECO:0007669"/>
    <property type="project" value="UniProtKB-UniRule"/>
</dbReference>
<keyword evidence="18" id="KW-1185">Reference proteome</keyword>
<protein>
    <recommendedName>
        <fullName evidence="4 16">NADH dehydrogenase [ubiquinone] 1 beta subcomplex subunit 8, mitochondrial</fullName>
    </recommendedName>
    <alternativeName>
        <fullName evidence="15 16">Complex I-ASHI</fullName>
    </alternativeName>
    <alternativeName>
        <fullName evidence="14 16">NADH-ubiquinone oxidoreductase ASHI subunit</fullName>
    </alternativeName>
</protein>
<keyword evidence="9" id="KW-0809">Transit peptide</keyword>
<dbReference type="Pfam" id="PF05821">
    <property type="entry name" value="NDUF_B8"/>
    <property type="match status" value="1"/>
</dbReference>
<evidence type="ECO:0000256" key="9">
    <source>
        <dbReference type="ARBA" id="ARBA00022946"/>
    </source>
</evidence>